<dbReference type="PANTHER" id="PTHR43464">
    <property type="entry name" value="METHYLTRANSFERASE"/>
    <property type="match status" value="1"/>
</dbReference>
<evidence type="ECO:0000313" key="6">
    <source>
        <dbReference type="Proteomes" id="UP001596067"/>
    </source>
</evidence>
<sequence length="215" mass="22555">MTEPAYLAAVRASYDTVAEDYVRRVVTPDAMDPVSRGMLAAFAELVRADGLGSVADVGCGPGRVTAYLAGLGVTAFGIDLSARMIELARRAHPAVDYAVGSMTGLPLRDAGLGGLLAWYSTHHTPPGQLPLVFAEFRRSLAPGGRLLLGGHAGEAAHLRPTQGYGHPVTYESYLIPADRQAELLAGAGFAVTARVEQPAEGRPGRSYVCLLARAV</sequence>
<keyword evidence="6" id="KW-1185">Reference proteome</keyword>
<keyword evidence="1 5" id="KW-0489">Methyltransferase</keyword>
<comment type="caution">
    <text evidence="5">The sequence shown here is derived from an EMBL/GenBank/DDBJ whole genome shotgun (WGS) entry which is preliminary data.</text>
</comment>
<feature type="domain" description="Methyltransferase" evidence="4">
    <location>
        <begin position="54"/>
        <end position="144"/>
    </location>
</feature>
<organism evidence="5 6">
    <name type="scientific">Kitasatospora aburaviensis</name>
    <dbReference type="NCBI Taxonomy" id="67265"/>
    <lineage>
        <taxon>Bacteria</taxon>
        <taxon>Bacillati</taxon>
        <taxon>Actinomycetota</taxon>
        <taxon>Actinomycetes</taxon>
        <taxon>Kitasatosporales</taxon>
        <taxon>Streptomycetaceae</taxon>
        <taxon>Kitasatospora</taxon>
    </lineage>
</organism>
<dbReference type="PANTHER" id="PTHR43464:SF19">
    <property type="entry name" value="UBIQUINONE BIOSYNTHESIS O-METHYLTRANSFERASE, MITOCHONDRIAL"/>
    <property type="match status" value="1"/>
</dbReference>
<evidence type="ECO:0000256" key="1">
    <source>
        <dbReference type="ARBA" id="ARBA00022603"/>
    </source>
</evidence>
<dbReference type="SUPFAM" id="SSF53335">
    <property type="entry name" value="S-adenosyl-L-methionine-dependent methyltransferases"/>
    <property type="match status" value="1"/>
</dbReference>
<reference evidence="6" key="1">
    <citation type="journal article" date="2019" name="Int. J. Syst. Evol. Microbiol.">
        <title>The Global Catalogue of Microorganisms (GCM) 10K type strain sequencing project: providing services to taxonomists for standard genome sequencing and annotation.</title>
        <authorList>
            <consortium name="The Broad Institute Genomics Platform"/>
            <consortium name="The Broad Institute Genome Sequencing Center for Infectious Disease"/>
            <person name="Wu L."/>
            <person name="Ma J."/>
        </authorList>
    </citation>
    <scope>NUCLEOTIDE SEQUENCE [LARGE SCALE GENOMIC DNA]</scope>
    <source>
        <strain evidence="6">CGMCC 4.1469</strain>
    </source>
</reference>
<dbReference type="EMBL" id="JBHSOD010000022">
    <property type="protein sequence ID" value="MFC5887079.1"/>
    <property type="molecule type" value="Genomic_DNA"/>
</dbReference>
<keyword evidence="2 5" id="KW-0808">Transferase</keyword>
<protein>
    <submittedName>
        <fullName evidence="5">Class I SAM-dependent methyltransferase</fullName>
        <ecNumber evidence="5">2.1.-.-</ecNumber>
    </submittedName>
</protein>
<evidence type="ECO:0000256" key="2">
    <source>
        <dbReference type="ARBA" id="ARBA00022679"/>
    </source>
</evidence>
<dbReference type="RefSeq" id="WP_313764985.1">
    <property type="nucleotide sequence ID" value="NZ_BAAAVH010000051.1"/>
</dbReference>
<dbReference type="Pfam" id="PF13649">
    <property type="entry name" value="Methyltransf_25"/>
    <property type="match status" value="1"/>
</dbReference>
<dbReference type="EC" id="2.1.-.-" evidence="5"/>
<proteinExistence type="predicted"/>
<dbReference type="InterPro" id="IPR029063">
    <property type="entry name" value="SAM-dependent_MTases_sf"/>
</dbReference>
<dbReference type="CDD" id="cd02440">
    <property type="entry name" value="AdoMet_MTases"/>
    <property type="match status" value="1"/>
</dbReference>
<dbReference type="GO" id="GO:0008168">
    <property type="term" value="F:methyltransferase activity"/>
    <property type="evidence" value="ECO:0007669"/>
    <property type="project" value="UniProtKB-KW"/>
</dbReference>
<evidence type="ECO:0000313" key="5">
    <source>
        <dbReference type="EMBL" id="MFC5887079.1"/>
    </source>
</evidence>
<dbReference type="InterPro" id="IPR041698">
    <property type="entry name" value="Methyltransf_25"/>
</dbReference>
<dbReference type="Gene3D" id="3.40.50.150">
    <property type="entry name" value="Vaccinia Virus protein VP39"/>
    <property type="match status" value="1"/>
</dbReference>
<keyword evidence="3" id="KW-0949">S-adenosyl-L-methionine</keyword>
<evidence type="ECO:0000256" key="3">
    <source>
        <dbReference type="ARBA" id="ARBA00022691"/>
    </source>
</evidence>
<evidence type="ECO:0000259" key="4">
    <source>
        <dbReference type="Pfam" id="PF13649"/>
    </source>
</evidence>
<name>A0ABW1F277_9ACTN</name>
<dbReference type="Proteomes" id="UP001596067">
    <property type="component" value="Unassembled WGS sequence"/>
</dbReference>
<gene>
    <name evidence="5" type="ORF">ACFP0N_19105</name>
</gene>
<accession>A0ABW1F277</accession>
<dbReference type="GO" id="GO:0032259">
    <property type="term" value="P:methylation"/>
    <property type="evidence" value="ECO:0007669"/>
    <property type="project" value="UniProtKB-KW"/>
</dbReference>